<keyword evidence="3" id="KW-0808">Transferase</keyword>
<keyword evidence="6 8" id="KW-0472">Membrane</keyword>
<evidence type="ECO:0000313" key="10">
    <source>
        <dbReference type="Proteomes" id="UP000700732"/>
    </source>
</evidence>
<accession>A0ABR6WCU0</accession>
<evidence type="ECO:0000256" key="7">
    <source>
        <dbReference type="ARBA" id="ARBA00024033"/>
    </source>
</evidence>
<feature type="transmembrane region" description="Helical" evidence="8">
    <location>
        <begin position="322"/>
        <end position="340"/>
    </location>
</feature>
<keyword evidence="4 8" id="KW-0812">Transmembrane</keyword>
<organism evidence="9 10">
    <name type="scientific">Spirosoma utsteinense</name>
    <dbReference type="NCBI Taxonomy" id="2585773"/>
    <lineage>
        <taxon>Bacteria</taxon>
        <taxon>Pseudomonadati</taxon>
        <taxon>Bacteroidota</taxon>
        <taxon>Cytophagia</taxon>
        <taxon>Cytophagales</taxon>
        <taxon>Cytophagaceae</taxon>
        <taxon>Spirosoma</taxon>
    </lineage>
</organism>
<evidence type="ECO:0000256" key="5">
    <source>
        <dbReference type="ARBA" id="ARBA00022989"/>
    </source>
</evidence>
<feature type="transmembrane region" description="Helical" evidence="8">
    <location>
        <begin position="90"/>
        <end position="106"/>
    </location>
</feature>
<feature type="transmembrane region" description="Helical" evidence="8">
    <location>
        <begin position="127"/>
        <end position="150"/>
    </location>
</feature>
<feature type="transmembrane region" description="Helical" evidence="8">
    <location>
        <begin position="249"/>
        <end position="269"/>
    </location>
</feature>
<feature type="transmembrane region" description="Helical" evidence="8">
    <location>
        <begin position="188"/>
        <end position="206"/>
    </location>
</feature>
<dbReference type="Proteomes" id="UP000700732">
    <property type="component" value="Unassembled WGS sequence"/>
</dbReference>
<keyword evidence="2" id="KW-1003">Cell membrane</keyword>
<comment type="similarity">
    <text evidence="7">Belongs to the glycosyltransferase 87 family.</text>
</comment>
<feature type="transmembrane region" description="Helical" evidence="8">
    <location>
        <begin position="352"/>
        <end position="370"/>
    </location>
</feature>
<evidence type="ECO:0000256" key="1">
    <source>
        <dbReference type="ARBA" id="ARBA00004651"/>
    </source>
</evidence>
<dbReference type="EMBL" id="VFIA01000044">
    <property type="protein sequence ID" value="MBC3794384.1"/>
    <property type="molecule type" value="Genomic_DNA"/>
</dbReference>
<gene>
    <name evidence="9" type="ORF">FH603_4913</name>
</gene>
<dbReference type="InterPro" id="IPR018584">
    <property type="entry name" value="GT87"/>
</dbReference>
<evidence type="ECO:0000256" key="8">
    <source>
        <dbReference type="SAM" id="Phobius"/>
    </source>
</evidence>
<keyword evidence="10" id="KW-1185">Reference proteome</keyword>
<feature type="transmembrane region" description="Helical" evidence="8">
    <location>
        <begin position="298"/>
        <end position="315"/>
    </location>
</feature>
<evidence type="ECO:0000256" key="4">
    <source>
        <dbReference type="ARBA" id="ARBA00022692"/>
    </source>
</evidence>
<reference evidence="9 10" key="1">
    <citation type="submission" date="2019-06" db="EMBL/GenBank/DDBJ databases">
        <title>Spirosoma utsteinense sp. nov. isolated from Antarctic ice-free soils.</title>
        <authorList>
            <person name="Tahon G."/>
        </authorList>
    </citation>
    <scope>NUCLEOTIDE SEQUENCE [LARGE SCALE GENOMIC DNA]</scope>
    <source>
        <strain evidence="9 10">LMG 31447</strain>
    </source>
</reference>
<sequence length="387" mass="44511">MVSFFRKPLFSDYRLIVGLYGLIALIASIKTVFVFGSNNYSIFYYSLKHLIAGVSLYDVYPAQYSDHYHYAPTFAALFAPVFALPYSVGLFLWHFLFAGLWVLAVYKMPLTHRQKVFFYWFGLQEMLTALTNSQTNPLIAAIPLFAFISFEKRQPLWAAFFIVVGFDIKIYSIVAGALFLLYPQKVRFLAYTLFWGVVLGLLPLLFTPPARLYWQYEMWIRQLLIKSDHDKWANTSIHKLIHLSISPDIPTSLIVGAGIVLFCTVYIHIRKFGERSFRMLMLASVLIFQVIFNPVSESATYITAVTGVLCWWFYCPQTTLDRVLLVSCFVLTVLSPSDFFPAFLRDQLTRPYALKALPCVLIWFRILVLMHTTNPVDKPQPQAVVSL</sequence>
<protein>
    <recommendedName>
        <fullName evidence="11">DUF2029 domain-containing protein</fullName>
    </recommendedName>
</protein>
<feature type="transmembrane region" description="Helical" evidence="8">
    <location>
        <begin position="12"/>
        <end position="36"/>
    </location>
</feature>
<dbReference type="RefSeq" id="WP_186740856.1">
    <property type="nucleotide sequence ID" value="NZ_VFIA01000044.1"/>
</dbReference>
<feature type="transmembrane region" description="Helical" evidence="8">
    <location>
        <begin position="156"/>
        <end position="181"/>
    </location>
</feature>
<evidence type="ECO:0000313" key="9">
    <source>
        <dbReference type="EMBL" id="MBC3794384.1"/>
    </source>
</evidence>
<name>A0ABR6WCU0_9BACT</name>
<feature type="transmembrane region" description="Helical" evidence="8">
    <location>
        <begin position="42"/>
        <end position="60"/>
    </location>
</feature>
<dbReference type="Pfam" id="PF09594">
    <property type="entry name" value="GT87"/>
    <property type="match status" value="1"/>
</dbReference>
<evidence type="ECO:0000256" key="6">
    <source>
        <dbReference type="ARBA" id="ARBA00023136"/>
    </source>
</evidence>
<evidence type="ECO:0000256" key="2">
    <source>
        <dbReference type="ARBA" id="ARBA00022475"/>
    </source>
</evidence>
<evidence type="ECO:0000256" key="3">
    <source>
        <dbReference type="ARBA" id="ARBA00022679"/>
    </source>
</evidence>
<comment type="caution">
    <text evidence="9">The sequence shown here is derived from an EMBL/GenBank/DDBJ whole genome shotgun (WGS) entry which is preliminary data.</text>
</comment>
<proteinExistence type="inferred from homology"/>
<evidence type="ECO:0008006" key="11">
    <source>
        <dbReference type="Google" id="ProtNLM"/>
    </source>
</evidence>
<keyword evidence="5 8" id="KW-1133">Transmembrane helix</keyword>
<comment type="subcellular location">
    <subcellularLocation>
        <location evidence="1">Cell membrane</location>
        <topology evidence="1">Multi-pass membrane protein</topology>
    </subcellularLocation>
</comment>